<evidence type="ECO:0000313" key="15">
    <source>
        <dbReference type="Proteomes" id="UP000249061"/>
    </source>
</evidence>
<evidence type="ECO:0000256" key="3">
    <source>
        <dbReference type="ARBA" id="ARBA00010136"/>
    </source>
</evidence>
<keyword evidence="7" id="KW-0645">Protease</keyword>
<dbReference type="PANTHER" id="PTHR11533">
    <property type="entry name" value="PROTEASE M1 ZINC METALLOPROTEASE"/>
    <property type="match status" value="1"/>
</dbReference>
<sequence>MHRIDEPHPFSLETAKLHYAEDRPVVADHLLLELELDFEKQSLAGVVTHSLVSVGALKRVTFDAVNLDVRKVEVDGKPAEFDSGSGAQLHVLIPRGIKSRTEFTVRISYRASPQRGLYFIGNEQVWTQGQDIDSRHYFPCLDTPAQKCSSEVKATFPKHMTSLSNGALLKDTVKGDRRTMHWKLDAPHAPYLVTLVVGDFEVLEQKSGETNVRTLYPRGRREDALRCVKRTPQMMALFERLTGQPYPWGDYAQIFVREFIFGGMENTSATTLTDAVLHDERAHQDYSAEFLIAHELAHQWFGDLLTCRDWPHGWLNEGFATYSEILWKEEGESLDEADHQRKLDLETYLDEVKERYARPIVARKFDAPIDLFDRHLYEKGGLVLHELRRRLGDEDFFSAVREYVAAHAGGSVETVDLSRAVERTTGKNIDRFFDEYVHRAGHPQLKLDVTYDAAKKAVRIALEQKQDGEPYALTLPVQLTVGDKRVTHELAVSRKEQTFFVEASREPSQCIIDARRDLLATLEISKPMGWWRNELQHAEVARARTEAAAMLAKDPAAATVNALAKVLSSERVFWGSRAACAKSLGQLRTPLARLALLSSLNVKHPKARRAVVAALGQFREDTEVAEVLVGAAKAGDESGFVEGELARALGRVRAAGAFEVLLSMMNRTAFQDAVRVGAIDAFAELRDPKGWKPVLAALAKGQPVFGRRAAIAAIAKLAEPADKKTEAVELIGRHLRDENFRVRLAAIDAASTLGDERLIGALQSTPFTDGREQRLAREAVRSLREKSPGNELQSLRGEVDKLKADVRALQEKLEEKKR</sequence>
<evidence type="ECO:0000256" key="8">
    <source>
        <dbReference type="ARBA" id="ARBA00022723"/>
    </source>
</evidence>
<dbReference type="InterPro" id="IPR045357">
    <property type="entry name" value="Aminopeptidase_N-like_N"/>
</dbReference>
<evidence type="ECO:0000256" key="4">
    <source>
        <dbReference type="ARBA" id="ARBA00012564"/>
    </source>
</evidence>
<feature type="domain" description="Peptidase M1 membrane alanine aminopeptidase" evidence="12">
    <location>
        <begin position="230"/>
        <end position="436"/>
    </location>
</feature>
<dbReference type="SUPFAM" id="SSF63737">
    <property type="entry name" value="Leukotriene A4 hydrolase N-terminal domain"/>
    <property type="match status" value="1"/>
</dbReference>
<dbReference type="Pfam" id="PF01433">
    <property type="entry name" value="Peptidase_M1"/>
    <property type="match status" value="1"/>
</dbReference>
<evidence type="ECO:0000259" key="12">
    <source>
        <dbReference type="Pfam" id="PF01433"/>
    </source>
</evidence>
<evidence type="ECO:0000256" key="5">
    <source>
        <dbReference type="ARBA" id="ARBA00015611"/>
    </source>
</evidence>
<keyword evidence="8" id="KW-0479">Metal-binding</keyword>
<organism evidence="14 15">
    <name type="scientific">Archangium gephyra</name>
    <dbReference type="NCBI Taxonomy" id="48"/>
    <lineage>
        <taxon>Bacteria</taxon>
        <taxon>Pseudomonadati</taxon>
        <taxon>Myxococcota</taxon>
        <taxon>Myxococcia</taxon>
        <taxon>Myxococcales</taxon>
        <taxon>Cystobacterineae</taxon>
        <taxon>Archangiaceae</taxon>
        <taxon>Archangium</taxon>
    </lineage>
</organism>
<dbReference type="PRINTS" id="PR00756">
    <property type="entry name" value="ALADIPTASE"/>
</dbReference>
<dbReference type="InterPro" id="IPR050344">
    <property type="entry name" value="Peptidase_M1_aminopeptidases"/>
</dbReference>
<comment type="cofactor">
    <cofactor evidence="2">
        <name>Zn(2+)</name>
        <dbReference type="ChEBI" id="CHEBI:29105"/>
    </cofactor>
</comment>
<dbReference type="InterPro" id="IPR011989">
    <property type="entry name" value="ARM-like"/>
</dbReference>
<evidence type="ECO:0000256" key="10">
    <source>
        <dbReference type="ARBA" id="ARBA00022833"/>
    </source>
</evidence>
<dbReference type="GO" id="GO:0042277">
    <property type="term" value="F:peptide binding"/>
    <property type="evidence" value="ECO:0007669"/>
    <property type="project" value="TreeGrafter"/>
</dbReference>
<dbReference type="AlphaFoldDB" id="A0A2W5TKX9"/>
<dbReference type="Gene3D" id="1.10.390.10">
    <property type="entry name" value="Neutral Protease Domain 2"/>
    <property type="match status" value="1"/>
</dbReference>
<dbReference type="GO" id="GO:0006508">
    <property type="term" value="P:proteolysis"/>
    <property type="evidence" value="ECO:0007669"/>
    <property type="project" value="UniProtKB-KW"/>
</dbReference>
<evidence type="ECO:0000256" key="6">
    <source>
        <dbReference type="ARBA" id="ARBA00022438"/>
    </source>
</evidence>
<dbReference type="Gene3D" id="1.25.10.10">
    <property type="entry name" value="Leucine-rich Repeat Variant"/>
    <property type="match status" value="2"/>
</dbReference>
<proteinExistence type="inferred from homology"/>
<dbReference type="GO" id="GO:0043171">
    <property type="term" value="P:peptide catabolic process"/>
    <property type="evidence" value="ECO:0007669"/>
    <property type="project" value="TreeGrafter"/>
</dbReference>
<dbReference type="InterPro" id="IPR001930">
    <property type="entry name" value="Peptidase_M1"/>
</dbReference>
<name>A0A2W5TKX9_9BACT</name>
<dbReference type="EC" id="3.4.11.2" evidence="4"/>
<keyword evidence="6" id="KW-0031">Aminopeptidase</keyword>
<dbReference type="GO" id="GO:0005737">
    <property type="term" value="C:cytoplasm"/>
    <property type="evidence" value="ECO:0007669"/>
    <property type="project" value="TreeGrafter"/>
</dbReference>
<dbReference type="CDD" id="cd09603">
    <property type="entry name" value="M1_APN_like"/>
    <property type="match status" value="1"/>
</dbReference>
<dbReference type="Proteomes" id="UP000249061">
    <property type="component" value="Unassembled WGS sequence"/>
</dbReference>
<dbReference type="Pfam" id="PF17900">
    <property type="entry name" value="Peptidase_M1_N"/>
    <property type="match status" value="1"/>
</dbReference>
<protein>
    <recommendedName>
        <fullName evidence="5">Aminopeptidase N</fullName>
        <ecNumber evidence="4">3.4.11.2</ecNumber>
    </recommendedName>
</protein>
<evidence type="ECO:0000256" key="7">
    <source>
        <dbReference type="ARBA" id="ARBA00022670"/>
    </source>
</evidence>
<comment type="caution">
    <text evidence="14">The sequence shown here is derived from an EMBL/GenBank/DDBJ whole genome shotgun (WGS) entry which is preliminary data.</text>
</comment>
<evidence type="ECO:0000259" key="13">
    <source>
        <dbReference type="Pfam" id="PF17900"/>
    </source>
</evidence>
<dbReference type="EMBL" id="QFQP01000013">
    <property type="protein sequence ID" value="PZR11935.1"/>
    <property type="molecule type" value="Genomic_DNA"/>
</dbReference>
<accession>A0A2W5TKX9</accession>
<dbReference type="GO" id="GO:0016285">
    <property type="term" value="F:alanyl aminopeptidase activity"/>
    <property type="evidence" value="ECO:0007669"/>
    <property type="project" value="UniProtKB-EC"/>
</dbReference>
<dbReference type="GO" id="GO:0005615">
    <property type="term" value="C:extracellular space"/>
    <property type="evidence" value="ECO:0007669"/>
    <property type="project" value="TreeGrafter"/>
</dbReference>
<dbReference type="SUPFAM" id="SSF48371">
    <property type="entry name" value="ARM repeat"/>
    <property type="match status" value="1"/>
</dbReference>
<reference evidence="14 15" key="1">
    <citation type="submission" date="2017-08" db="EMBL/GenBank/DDBJ databases">
        <title>Infants hospitalized years apart are colonized by the same room-sourced microbial strains.</title>
        <authorList>
            <person name="Brooks B."/>
            <person name="Olm M.R."/>
            <person name="Firek B.A."/>
            <person name="Baker R."/>
            <person name="Thomas B.C."/>
            <person name="Morowitz M.J."/>
            <person name="Banfield J.F."/>
        </authorList>
    </citation>
    <scope>NUCLEOTIDE SEQUENCE [LARGE SCALE GENOMIC DNA]</scope>
    <source>
        <strain evidence="14">S2_003_000_R2_14</strain>
    </source>
</reference>
<evidence type="ECO:0000256" key="1">
    <source>
        <dbReference type="ARBA" id="ARBA00000098"/>
    </source>
</evidence>
<comment type="similarity">
    <text evidence="3">Belongs to the peptidase M1 family.</text>
</comment>
<dbReference type="InterPro" id="IPR016024">
    <property type="entry name" value="ARM-type_fold"/>
</dbReference>
<dbReference type="GO" id="GO:0016020">
    <property type="term" value="C:membrane"/>
    <property type="evidence" value="ECO:0007669"/>
    <property type="project" value="TreeGrafter"/>
</dbReference>
<dbReference type="InterPro" id="IPR004155">
    <property type="entry name" value="PBS_lyase_HEAT"/>
</dbReference>
<evidence type="ECO:0000256" key="11">
    <source>
        <dbReference type="ARBA" id="ARBA00023049"/>
    </source>
</evidence>
<dbReference type="SUPFAM" id="SSF55486">
    <property type="entry name" value="Metalloproteases ('zincins'), catalytic domain"/>
    <property type="match status" value="1"/>
</dbReference>
<keyword evidence="11" id="KW-0482">Metalloprotease</keyword>
<evidence type="ECO:0000256" key="2">
    <source>
        <dbReference type="ARBA" id="ARBA00001947"/>
    </source>
</evidence>
<evidence type="ECO:0000256" key="9">
    <source>
        <dbReference type="ARBA" id="ARBA00022801"/>
    </source>
</evidence>
<dbReference type="GO" id="GO:0008270">
    <property type="term" value="F:zinc ion binding"/>
    <property type="evidence" value="ECO:0007669"/>
    <property type="project" value="InterPro"/>
</dbReference>
<dbReference type="InterPro" id="IPR042097">
    <property type="entry name" value="Aminopeptidase_N-like_N_sf"/>
</dbReference>
<comment type="catalytic activity">
    <reaction evidence="1">
        <text>Release of an N-terminal amino acid, Xaa-|-Yaa- from a peptide, amide or arylamide. Xaa is preferably Ala, but may be most amino acids including Pro (slow action). When a terminal hydrophobic residue is followed by a prolyl residue, the two may be released as an intact Xaa-Pro dipeptide.</text>
        <dbReference type="EC" id="3.4.11.2"/>
    </reaction>
</comment>
<feature type="domain" description="Aminopeptidase N-like N-terminal" evidence="13">
    <location>
        <begin position="29"/>
        <end position="192"/>
    </location>
</feature>
<dbReference type="InterPro" id="IPR014782">
    <property type="entry name" value="Peptidase_M1_dom"/>
</dbReference>
<dbReference type="Gene3D" id="2.60.40.1730">
    <property type="entry name" value="tricorn interacting facor f3 domain"/>
    <property type="match status" value="1"/>
</dbReference>
<dbReference type="SMART" id="SM00567">
    <property type="entry name" value="EZ_HEAT"/>
    <property type="match status" value="6"/>
</dbReference>
<gene>
    <name evidence="14" type="ORF">DI536_16530</name>
</gene>
<evidence type="ECO:0000313" key="14">
    <source>
        <dbReference type="EMBL" id="PZR11935.1"/>
    </source>
</evidence>
<dbReference type="GO" id="GO:0070006">
    <property type="term" value="F:metalloaminopeptidase activity"/>
    <property type="evidence" value="ECO:0007669"/>
    <property type="project" value="TreeGrafter"/>
</dbReference>
<keyword evidence="10" id="KW-0862">Zinc</keyword>
<keyword evidence="9" id="KW-0378">Hydrolase</keyword>
<dbReference type="PANTHER" id="PTHR11533:SF174">
    <property type="entry name" value="PUROMYCIN-SENSITIVE AMINOPEPTIDASE-RELATED"/>
    <property type="match status" value="1"/>
</dbReference>
<dbReference type="InterPro" id="IPR027268">
    <property type="entry name" value="Peptidase_M4/M1_CTD_sf"/>
</dbReference>